<keyword evidence="2" id="KW-1185">Reference proteome</keyword>
<organism evidence="1 2">
    <name type="scientific">Taklimakanibacter albus</name>
    <dbReference type="NCBI Taxonomy" id="2800327"/>
    <lineage>
        <taxon>Bacteria</taxon>
        <taxon>Pseudomonadati</taxon>
        <taxon>Pseudomonadota</taxon>
        <taxon>Alphaproteobacteria</taxon>
        <taxon>Hyphomicrobiales</taxon>
        <taxon>Aestuariivirgaceae</taxon>
        <taxon>Taklimakanibacter</taxon>
    </lineage>
</organism>
<name>A0ACC5QZH5_9HYPH</name>
<reference evidence="1" key="1">
    <citation type="submission" date="2021-01" db="EMBL/GenBank/DDBJ databases">
        <authorList>
            <person name="Sun Q."/>
        </authorList>
    </citation>
    <scope>NUCLEOTIDE SEQUENCE</scope>
    <source>
        <strain evidence="1">YIM B02566</strain>
    </source>
</reference>
<sequence>MTSNGEILVIGSGFAGFWAAVAAKRFAGAQADVTLISPEPVLQIRPRLYEASPETLGVDLLPLLDKVAVDFTQGKAAGLDPEAKTVSLADGGELSYDRLIVATGSRMRRPPVPGAETAYSVDTQAEAIALDIRLAEIARKGTAPTIAVVGAGFTGIELVLELRDRLLAHGGAEAAERARIVLIDRADVVGPELGPGPRPVIESALSEARVELQLGARISELARDRVSFADGSSLAVDAVALATGMAAAPFTAQIPGERDRLGRILVDAALRAPDAPEIFVAGDAAAADTGDGHKALQSCQHAGQLGRVAGENAARDLLGEASVPYKQLRYLTCLDLGRSGAVVTKGWDRRIERIGAEGKALKRFINTKLIYPPVGGSVEALFAGSNAALIESFDLLAVEAA</sequence>
<gene>
    <name evidence="1" type="ORF">JHL16_05615</name>
</gene>
<proteinExistence type="predicted"/>
<comment type="caution">
    <text evidence="1">The sequence shown here is derived from an EMBL/GenBank/DDBJ whole genome shotgun (WGS) entry which is preliminary data.</text>
</comment>
<evidence type="ECO:0000313" key="1">
    <source>
        <dbReference type="EMBL" id="MBK1865820.1"/>
    </source>
</evidence>
<dbReference type="EMBL" id="JAENHL010000006">
    <property type="protein sequence ID" value="MBK1865820.1"/>
    <property type="molecule type" value="Genomic_DNA"/>
</dbReference>
<protein>
    <submittedName>
        <fullName evidence="1">FAD-dependent oxidoreductase</fullName>
    </submittedName>
</protein>
<accession>A0ACC5QZH5</accession>
<evidence type="ECO:0000313" key="2">
    <source>
        <dbReference type="Proteomes" id="UP000616151"/>
    </source>
</evidence>
<dbReference type="Proteomes" id="UP000616151">
    <property type="component" value="Unassembled WGS sequence"/>
</dbReference>